<dbReference type="EMBL" id="VSRR010000158">
    <property type="protein sequence ID" value="MPC11324.1"/>
    <property type="molecule type" value="Genomic_DNA"/>
</dbReference>
<comment type="caution">
    <text evidence="2">The sequence shown here is derived from an EMBL/GenBank/DDBJ whole genome shotgun (WGS) entry which is preliminary data.</text>
</comment>
<feature type="compositionally biased region" description="Polar residues" evidence="1">
    <location>
        <begin position="36"/>
        <end position="51"/>
    </location>
</feature>
<dbReference type="AlphaFoldDB" id="A0A5B7CRN4"/>
<organism evidence="2 3">
    <name type="scientific">Portunus trituberculatus</name>
    <name type="common">Swimming crab</name>
    <name type="synonym">Neptunus trituberculatus</name>
    <dbReference type="NCBI Taxonomy" id="210409"/>
    <lineage>
        <taxon>Eukaryota</taxon>
        <taxon>Metazoa</taxon>
        <taxon>Ecdysozoa</taxon>
        <taxon>Arthropoda</taxon>
        <taxon>Crustacea</taxon>
        <taxon>Multicrustacea</taxon>
        <taxon>Malacostraca</taxon>
        <taxon>Eumalacostraca</taxon>
        <taxon>Eucarida</taxon>
        <taxon>Decapoda</taxon>
        <taxon>Pleocyemata</taxon>
        <taxon>Brachyura</taxon>
        <taxon>Eubrachyura</taxon>
        <taxon>Portunoidea</taxon>
        <taxon>Portunidae</taxon>
        <taxon>Portuninae</taxon>
        <taxon>Portunus</taxon>
    </lineage>
</organism>
<feature type="region of interest" description="Disordered" evidence="1">
    <location>
        <begin position="1"/>
        <end position="53"/>
    </location>
</feature>
<name>A0A5B7CRN4_PORTR</name>
<evidence type="ECO:0000313" key="2">
    <source>
        <dbReference type="EMBL" id="MPC11324.1"/>
    </source>
</evidence>
<gene>
    <name evidence="2" type="ORF">E2C01_003986</name>
</gene>
<proteinExistence type="predicted"/>
<sequence length="114" mass="13108">MKGWEVTTDGGGEETRGFLRSERAPVPPSPCAAADSRSQQTTPATNLSLPHTSRDECRNRFTHRTVDEWNRFGSLVVVVRTNARIWSFHQALEKFKDSDEDWRVSRTKYLELIK</sequence>
<dbReference type="Proteomes" id="UP000324222">
    <property type="component" value="Unassembled WGS sequence"/>
</dbReference>
<evidence type="ECO:0000313" key="3">
    <source>
        <dbReference type="Proteomes" id="UP000324222"/>
    </source>
</evidence>
<reference evidence="2 3" key="1">
    <citation type="submission" date="2019-05" db="EMBL/GenBank/DDBJ databases">
        <title>Another draft genome of Portunus trituberculatus and its Hox gene families provides insights of decapod evolution.</title>
        <authorList>
            <person name="Jeong J.-H."/>
            <person name="Song I."/>
            <person name="Kim S."/>
            <person name="Choi T."/>
            <person name="Kim D."/>
            <person name="Ryu S."/>
            <person name="Kim W."/>
        </authorList>
    </citation>
    <scope>NUCLEOTIDE SEQUENCE [LARGE SCALE GENOMIC DNA]</scope>
    <source>
        <tissue evidence="2">Muscle</tissue>
    </source>
</reference>
<protein>
    <submittedName>
        <fullName evidence="2">Uncharacterized protein</fullName>
    </submittedName>
</protein>
<accession>A0A5B7CRN4</accession>
<feature type="compositionally biased region" description="Basic and acidic residues" evidence="1">
    <location>
        <begin position="13"/>
        <end position="23"/>
    </location>
</feature>
<evidence type="ECO:0000256" key="1">
    <source>
        <dbReference type="SAM" id="MobiDB-lite"/>
    </source>
</evidence>
<keyword evidence="3" id="KW-1185">Reference proteome</keyword>